<evidence type="ECO:0000313" key="2">
    <source>
        <dbReference type="Proteomes" id="UP000184236"/>
    </source>
</evidence>
<dbReference type="AlphaFoldDB" id="A0A1M5BQB0"/>
<name>A0A1M5BQB0_9FLAO</name>
<gene>
    <name evidence="1" type="ORF">SAMN05444408_12129</name>
</gene>
<sequence>MMSLGIIKSLFVPEDAWIAIATKDTMEEWSKEYVKFNINSGGLFIDPANPLGKPFKGITNPNTGKIILAPGLLDGVRTNYGLGDTVIHEVDHFINWKNGLLQGNHPLIENMNEISAYKAAGDWTRVISSGINDYVYEINKYILNLKMLIK</sequence>
<proteinExistence type="predicted"/>
<protein>
    <submittedName>
        <fullName evidence="1">Uncharacterized protein</fullName>
    </submittedName>
</protein>
<keyword evidence="2" id="KW-1185">Reference proteome</keyword>
<accession>A0A1M5BQB0</accession>
<dbReference type="RefSeq" id="WP_072886259.1">
    <property type="nucleotide sequence ID" value="NZ_FQVO01000021.1"/>
</dbReference>
<reference evidence="2" key="1">
    <citation type="submission" date="2016-11" db="EMBL/GenBank/DDBJ databases">
        <authorList>
            <person name="Varghese N."/>
            <person name="Submissions S."/>
        </authorList>
    </citation>
    <scope>NUCLEOTIDE SEQUENCE [LARGE SCALE GENOMIC DNA]</scope>
    <source>
        <strain evidence="2">DSM 26898</strain>
    </source>
</reference>
<dbReference type="STRING" id="1302685.SAMN05444408_12129"/>
<dbReference type="Proteomes" id="UP000184236">
    <property type="component" value="Unassembled WGS sequence"/>
</dbReference>
<evidence type="ECO:0000313" key="1">
    <source>
        <dbReference type="EMBL" id="SHF44442.1"/>
    </source>
</evidence>
<organism evidence="1 2">
    <name type="scientific">Chryseobacterium takakiae</name>
    <dbReference type="NCBI Taxonomy" id="1302685"/>
    <lineage>
        <taxon>Bacteria</taxon>
        <taxon>Pseudomonadati</taxon>
        <taxon>Bacteroidota</taxon>
        <taxon>Flavobacteriia</taxon>
        <taxon>Flavobacteriales</taxon>
        <taxon>Weeksellaceae</taxon>
        <taxon>Chryseobacterium group</taxon>
        <taxon>Chryseobacterium</taxon>
    </lineage>
</organism>
<dbReference type="EMBL" id="FQVO01000021">
    <property type="protein sequence ID" value="SHF44442.1"/>
    <property type="molecule type" value="Genomic_DNA"/>
</dbReference>
<dbReference type="OrthoDB" id="1264045at2"/>